<evidence type="ECO:0000256" key="1">
    <source>
        <dbReference type="SAM" id="MobiDB-lite"/>
    </source>
</evidence>
<dbReference type="Proteomes" id="UP001303160">
    <property type="component" value="Unassembled WGS sequence"/>
</dbReference>
<reference evidence="2" key="2">
    <citation type="submission" date="2023-05" db="EMBL/GenBank/DDBJ databases">
        <authorList>
            <consortium name="Lawrence Berkeley National Laboratory"/>
            <person name="Steindorff A."/>
            <person name="Hensen N."/>
            <person name="Bonometti L."/>
            <person name="Westerberg I."/>
            <person name="Brannstrom I.O."/>
            <person name="Guillou S."/>
            <person name="Cros-Aarteil S."/>
            <person name="Calhoun S."/>
            <person name="Haridas S."/>
            <person name="Kuo A."/>
            <person name="Mondo S."/>
            <person name="Pangilinan J."/>
            <person name="Riley R."/>
            <person name="Labutti K."/>
            <person name="Andreopoulos B."/>
            <person name="Lipzen A."/>
            <person name="Chen C."/>
            <person name="Yanf M."/>
            <person name="Daum C."/>
            <person name="Ng V."/>
            <person name="Clum A."/>
            <person name="Ohm R."/>
            <person name="Martin F."/>
            <person name="Silar P."/>
            <person name="Natvig D."/>
            <person name="Lalanne C."/>
            <person name="Gautier V."/>
            <person name="Ament-Velasquez S.L."/>
            <person name="Kruys A."/>
            <person name="Hutchinson M.I."/>
            <person name="Powell A.J."/>
            <person name="Barry K."/>
            <person name="Miller A.N."/>
            <person name="Grigoriev I.V."/>
            <person name="Debuchy R."/>
            <person name="Gladieux P."/>
            <person name="Thoren M.H."/>
            <person name="Johannesson H."/>
        </authorList>
    </citation>
    <scope>NUCLEOTIDE SEQUENCE</scope>
    <source>
        <strain evidence="2">CBS 315.58</strain>
    </source>
</reference>
<keyword evidence="3" id="KW-1185">Reference proteome</keyword>
<sequence>MSPYSIYKLAPQGTSNKLCCGALAKCHNSGSVNQPEMSRFPNKTTKSVALLPHIIQKDLSTTLITDFALDPLISSRFAWLQLTPNVSCSQDTKAGDESHSDGSEHDYDDQSDSDTYTWTGLEFTPWAAHSYIDSDGRMDLYSLRQIREAGLYAHGALPRCDWWYWDDPDQYPESDGPLLVLRTPEGDEFDLDDPKEYDGSYADESRADGNDCEMQTGGDEGSDTGYAFDATKGIMWADDEAEDDYWERLEGQGEEWWA</sequence>
<protein>
    <submittedName>
        <fullName evidence="2">Uncharacterized protein</fullName>
    </submittedName>
</protein>
<evidence type="ECO:0000313" key="3">
    <source>
        <dbReference type="Proteomes" id="UP001303160"/>
    </source>
</evidence>
<reference evidence="2" key="1">
    <citation type="journal article" date="2023" name="Mol. Phylogenet. Evol.">
        <title>Genome-scale phylogeny and comparative genomics of the fungal order Sordariales.</title>
        <authorList>
            <person name="Hensen N."/>
            <person name="Bonometti L."/>
            <person name="Westerberg I."/>
            <person name="Brannstrom I.O."/>
            <person name="Guillou S."/>
            <person name="Cros-Aarteil S."/>
            <person name="Calhoun S."/>
            <person name="Haridas S."/>
            <person name="Kuo A."/>
            <person name="Mondo S."/>
            <person name="Pangilinan J."/>
            <person name="Riley R."/>
            <person name="LaButti K."/>
            <person name="Andreopoulos B."/>
            <person name="Lipzen A."/>
            <person name="Chen C."/>
            <person name="Yan M."/>
            <person name="Daum C."/>
            <person name="Ng V."/>
            <person name="Clum A."/>
            <person name="Steindorff A."/>
            <person name="Ohm R.A."/>
            <person name="Martin F."/>
            <person name="Silar P."/>
            <person name="Natvig D.O."/>
            <person name="Lalanne C."/>
            <person name="Gautier V."/>
            <person name="Ament-Velasquez S.L."/>
            <person name="Kruys A."/>
            <person name="Hutchinson M.I."/>
            <person name="Powell A.J."/>
            <person name="Barry K."/>
            <person name="Miller A.N."/>
            <person name="Grigoriev I.V."/>
            <person name="Debuchy R."/>
            <person name="Gladieux P."/>
            <person name="Hiltunen Thoren M."/>
            <person name="Johannesson H."/>
        </authorList>
    </citation>
    <scope>NUCLEOTIDE SEQUENCE</scope>
    <source>
        <strain evidence="2">CBS 315.58</strain>
    </source>
</reference>
<evidence type="ECO:0000313" key="2">
    <source>
        <dbReference type="EMBL" id="KAK4202935.1"/>
    </source>
</evidence>
<dbReference type="AlphaFoldDB" id="A0AAN6XM60"/>
<proteinExistence type="predicted"/>
<organism evidence="2 3">
    <name type="scientific">Triangularia verruculosa</name>
    <dbReference type="NCBI Taxonomy" id="2587418"/>
    <lineage>
        <taxon>Eukaryota</taxon>
        <taxon>Fungi</taxon>
        <taxon>Dikarya</taxon>
        <taxon>Ascomycota</taxon>
        <taxon>Pezizomycotina</taxon>
        <taxon>Sordariomycetes</taxon>
        <taxon>Sordariomycetidae</taxon>
        <taxon>Sordariales</taxon>
        <taxon>Podosporaceae</taxon>
        <taxon>Triangularia</taxon>
    </lineage>
</organism>
<dbReference type="EMBL" id="MU863893">
    <property type="protein sequence ID" value="KAK4202935.1"/>
    <property type="molecule type" value="Genomic_DNA"/>
</dbReference>
<comment type="caution">
    <text evidence="2">The sequence shown here is derived from an EMBL/GenBank/DDBJ whole genome shotgun (WGS) entry which is preliminary data.</text>
</comment>
<feature type="compositionally biased region" description="Basic and acidic residues" evidence="1">
    <location>
        <begin position="93"/>
        <end position="105"/>
    </location>
</feature>
<feature type="compositionally biased region" description="Basic and acidic residues" evidence="1">
    <location>
        <begin position="192"/>
        <end position="209"/>
    </location>
</feature>
<accession>A0AAN6XM60</accession>
<feature type="region of interest" description="Disordered" evidence="1">
    <location>
        <begin position="90"/>
        <end position="111"/>
    </location>
</feature>
<gene>
    <name evidence="2" type="ORF">QBC40DRAFT_251636</name>
</gene>
<feature type="region of interest" description="Disordered" evidence="1">
    <location>
        <begin position="184"/>
        <end position="226"/>
    </location>
</feature>
<name>A0AAN6XM60_9PEZI</name>